<organism evidence="1 2">
    <name type="scientific">Colletotrichum incanum</name>
    <name type="common">Soybean anthracnose fungus</name>
    <dbReference type="NCBI Taxonomy" id="1573173"/>
    <lineage>
        <taxon>Eukaryota</taxon>
        <taxon>Fungi</taxon>
        <taxon>Dikarya</taxon>
        <taxon>Ascomycota</taxon>
        <taxon>Pezizomycotina</taxon>
        <taxon>Sordariomycetes</taxon>
        <taxon>Hypocreomycetidae</taxon>
        <taxon>Glomerellales</taxon>
        <taxon>Glomerellaceae</taxon>
        <taxon>Colletotrichum</taxon>
        <taxon>Colletotrichum spaethianum species complex</taxon>
    </lineage>
</organism>
<accession>A0A167E523</accession>
<evidence type="ECO:0000313" key="2">
    <source>
        <dbReference type="Proteomes" id="UP000076584"/>
    </source>
</evidence>
<dbReference type="AlphaFoldDB" id="A0A167E523"/>
<name>A0A167E523_COLIC</name>
<gene>
    <name evidence="1" type="ORF">CI238_07877</name>
</gene>
<comment type="caution">
    <text evidence="1">The sequence shown here is derived from an EMBL/GenBank/DDBJ whole genome shotgun (WGS) entry which is preliminary data.</text>
</comment>
<evidence type="ECO:0000313" key="1">
    <source>
        <dbReference type="EMBL" id="KZL84716.1"/>
    </source>
</evidence>
<proteinExistence type="predicted"/>
<keyword evidence="2" id="KW-1185">Reference proteome</keyword>
<protein>
    <submittedName>
        <fullName evidence="1">Uncharacterized protein</fullName>
    </submittedName>
</protein>
<reference evidence="1 2" key="1">
    <citation type="submission" date="2015-06" db="EMBL/GenBank/DDBJ databases">
        <title>Survival trade-offs in plant roots during colonization by closely related pathogenic and mutualistic fungi.</title>
        <authorList>
            <person name="Hacquard S."/>
            <person name="Kracher B."/>
            <person name="Hiruma K."/>
            <person name="Weinman A."/>
            <person name="Muench P."/>
            <person name="Garrido Oter R."/>
            <person name="Ver Loren van Themaat E."/>
            <person name="Dallerey J.-F."/>
            <person name="Damm U."/>
            <person name="Henrissat B."/>
            <person name="Lespinet O."/>
            <person name="Thon M."/>
            <person name="Kemen E."/>
            <person name="McHardy A.C."/>
            <person name="Schulze-Lefert P."/>
            <person name="O'Connell R.J."/>
        </authorList>
    </citation>
    <scope>NUCLEOTIDE SEQUENCE [LARGE SCALE GENOMIC DNA]</scope>
    <source>
        <strain evidence="1 2">MAFF 238704</strain>
    </source>
</reference>
<dbReference type="STRING" id="1573173.A0A167E523"/>
<sequence length="385" mass="42858">MTCHQVATKGSFDIIKGNSIDIKLPLDGGTRKKNVLMSMDVYTPLAEPIYSDGDLFSPKVIHRWLSVVFTSVQSGLNNCCQRDGCHQRHPRWTQGGQTGMTVWTLRRILSDAFSPCYTPRTPTPQVSSGPKPSVGRQNQLNLGLRPGPCAVNQSVVPYEITDCIQPKTEELGMLLSSAITFKAEEKVLKLTKFAAQHLPVEFCEVWRKNKNHEGLHENRYLMAKLFTLVSESIHSLGGALDSRSQLPQALSILWSTTPRHCHEVALCPELCSKPHRVSEYLKILAVQSLWPHSMLRKDNASVSLIVQRVSDMSLDIPHHCEGGLKCPLLVHINSRLSKVKRVVDDFIPGVEQAGKQKGECNGCGSLEIRWRTATKMSLAETSTML</sequence>
<dbReference type="Proteomes" id="UP000076584">
    <property type="component" value="Unassembled WGS sequence"/>
</dbReference>
<dbReference type="EMBL" id="LFIW01000814">
    <property type="protein sequence ID" value="KZL84716.1"/>
    <property type="molecule type" value="Genomic_DNA"/>
</dbReference>